<accession>A0A1H8SIR4</accession>
<feature type="transmembrane region" description="Helical" evidence="2">
    <location>
        <begin position="334"/>
        <end position="354"/>
    </location>
</feature>
<sequence length="501" mass="51505">MPPSPPPSSSAAAPVPTPPSPLPSVPVPAPPPDAAGVPATAAGRRPDVAAAAAGLLLFAASAAAGALLLHHGAKLQVRWPPLMAAWGPHAGPGTPAAVAVAVLAVAHGPRLAARAGWRVLLGASWAAATAWTWSLALVDGWQRGVAGRMTVAGEFLRGLGRFRQDFGGTFRGFNGHILIDSPQNWGTHIAGHPIGAVLTFFGLDRIGLAGGAWAGAFCITAGSSVAMAALIVLRRLAGEGRARAAAPFLVLTPGAVWVGVSPDAWFAALAAWSLVLVTVAATTGRRTVRALAGLGGGLLLGAAVYDSYGLVLLVVPIAGVLVCARTLRPLPSVLAGLGAVVLTFTLAGFDWWQAYRLLVIRYHQGFGGERPYSYWIWGNLGATVAAVGLAPLAGLRRAAAEGAARAGGWWRGRGAGGERRIPGPGDRYAVAAVLLPCAFVLAILAADLSGMSKAETERIWLPFTLWLPAAAGRLPARDHRGWLAAQALAALLLNHLLLTEW</sequence>
<keyword evidence="2" id="KW-0472">Membrane</keyword>
<feature type="transmembrane region" description="Helical" evidence="2">
    <location>
        <begin position="89"/>
        <end position="107"/>
    </location>
</feature>
<organism evidence="3 4">
    <name type="scientific">Actinacidiphila rubida</name>
    <dbReference type="NCBI Taxonomy" id="310780"/>
    <lineage>
        <taxon>Bacteria</taxon>
        <taxon>Bacillati</taxon>
        <taxon>Actinomycetota</taxon>
        <taxon>Actinomycetes</taxon>
        <taxon>Kitasatosporales</taxon>
        <taxon>Streptomycetaceae</taxon>
        <taxon>Actinacidiphila</taxon>
    </lineage>
</organism>
<dbReference type="AlphaFoldDB" id="A0A1H8SIR4"/>
<dbReference type="STRING" id="310780.SAMN05216267_104257"/>
<keyword evidence="2" id="KW-1133">Transmembrane helix</keyword>
<proteinExistence type="predicted"/>
<keyword evidence="2" id="KW-0812">Transmembrane</keyword>
<dbReference type="Proteomes" id="UP000181951">
    <property type="component" value="Unassembled WGS sequence"/>
</dbReference>
<feature type="transmembrane region" description="Helical" evidence="2">
    <location>
        <begin position="374"/>
        <end position="395"/>
    </location>
</feature>
<evidence type="ECO:0008006" key="5">
    <source>
        <dbReference type="Google" id="ProtNLM"/>
    </source>
</evidence>
<feature type="transmembrane region" description="Helical" evidence="2">
    <location>
        <begin position="48"/>
        <end position="69"/>
    </location>
</feature>
<dbReference type="EMBL" id="FODD01000042">
    <property type="protein sequence ID" value="SEO78264.1"/>
    <property type="molecule type" value="Genomic_DNA"/>
</dbReference>
<evidence type="ECO:0000256" key="1">
    <source>
        <dbReference type="SAM" id="MobiDB-lite"/>
    </source>
</evidence>
<keyword evidence="4" id="KW-1185">Reference proteome</keyword>
<feature type="compositionally biased region" description="Pro residues" evidence="1">
    <location>
        <begin position="15"/>
        <end position="33"/>
    </location>
</feature>
<feature type="transmembrane region" description="Helical" evidence="2">
    <location>
        <begin position="310"/>
        <end position="327"/>
    </location>
</feature>
<protein>
    <recommendedName>
        <fullName evidence="5">Integral membrane protein</fullName>
    </recommendedName>
</protein>
<gene>
    <name evidence="3" type="ORF">SAMN05216267_104257</name>
</gene>
<feature type="transmembrane region" description="Helical" evidence="2">
    <location>
        <begin position="212"/>
        <end position="233"/>
    </location>
</feature>
<evidence type="ECO:0000256" key="2">
    <source>
        <dbReference type="SAM" id="Phobius"/>
    </source>
</evidence>
<feature type="transmembrane region" description="Helical" evidence="2">
    <location>
        <begin position="428"/>
        <end position="446"/>
    </location>
</feature>
<evidence type="ECO:0000313" key="4">
    <source>
        <dbReference type="Proteomes" id="UP000181951"/>
    </source>
</evidence>
<feature type="transmembrane region" description="Helical" evidence="2">
    <location>
        <begin position="119"/>
        <end position="138"/>
    </location>
</feature>
<reference evidence="3 4" key="1">
    <citation type="submission" date="2016-10" db="EMBL/GenBank/DDBJ databases">
        <authorList>
            <person name="de Groot N.N."/>
        </authorList>
    </citation>
    <scope>NUCLEOTIDE SEQUENCE [LARGE SCALE GENOMIC DNA]</scope>
    <source>
        <strain evidence="3 4">CGMCC 4.2026</strain>
    </source>
</reference>
<name>A0A1H8SIR4_9ACTN</name>
<feature type="region of interest" description="Disordered" evidence="1">
    <location>
        <begin position="1"/>
        <end position="40"/>
    </location>
</feature>
<feature type="transmembrane region" description="Helical" evidence="2">
    <location>
        <begin position="240"/>
        <end position="258"/>
    </location>
</feature>
<evidence type="ECO:0000313" key="3">
    <source>
        <dbReference type="EMBL" id="SEO78264.1"/>
    </source>
</evidence>